<dbReference type="Gene3D" id="3.90.550.10">
    <property type="entry name" value="Spore Coat Polysaccharide Biosynthesis Protein SpsA, Chain A"/>
    <property type="match status" value="1"/>
</dbReference>
<dbReference type="CDD" id="cd06433">
    <property type="entry name" value="GT_2_WfgS_like"/>
    <property type="match status" value="1"/>
</dbReference>
<dbReference type="InterPro" id="IPR001173">
    <property type="entry name" value="Glyco_trans_2-like"/>
</dbReference>
<keyword evidence="3" id="KW-1185">Reference proteome</keyword>
<dbReference type="InterPro" id="IPR029044">
    <property type="entry name" value="Nucleotide-diphossugar_trans"/>
</dbReference>
<organism evidence="2 3">
    <name type="scientific">Pseudocalidococcus azoricus BACA0444</name>
    <dbReference type="NCBI Taxonomy" id="2918990"/>
    <lineage>
        <taxon>Bacteria</taxon>
        <taxon>Bacillati</taxon>
        <taxon>Cyanobacteriota</taxon>
        <taxon>Cyanophyceae</taxon>
        <taxon>Acaryochloridales</taxon>
        <taxon>Thermosynechococcaceae</taxon>
        <taxon>Pseudocalidococcus</taxon>
        <taxon>Pseudocalidococcus azoricus</taxon>
    </lineage>
</organism>
<evidence type="ECO:0000313" key="2">
    <source>
        <dbReference type="EMBL" id="MDS3861945.1"/>
    </source>
</evidence>
<keyword evidence="2" id="KW-0808">Transferase</keyword>
<evidence type="ECO:0000259" key="1">
    <source>
        <dbReference type="Pfam" id="PF00535"/>
    </source>
</evidence>
<name>A0AAE4JX00_9CYAN</name>
<dbReference type="PANTHER" id="PTHR22916">
    <property type="entry name" value="GLYCOSYLTRANSFERASE"/>
    <property type="match status" value="1"/>
</dbReference>
<evidence type="ECO:0000313" key="3">
    <source>
        <dbReference type="Proteomes" id="UP001268256"/>
    </source>
</evidence>
<dbReference type="EC" id="2.4.-.-" evidence="2"/>
<dbReference type="RefSeq" id="WP_322879167.1">
    <property type="nucleotide sequence ID" value="NZ_JAVMIP010000019.1"/>
</dbReference>
<dbReference type="PANTHER" id="PTHR22916:SF65">
    <property type="entry name" value="SLR1065 PROTEIN"/>
    <property type="match status" value="1"/>
</dbReference>
<gene>
    <name evidence="2" type="ORF">RIF25_14160</name>
</gene>
<proteinExistence type="predicted"/>
<dbReference type="Proteomes" id="UP001268256">
    <property type="component" value="Unassembled WGS sequence"/>
</dbReference>
<dbReference type="GO" id="GO:0016757">
    <property type="term" value="F:glycosyltransferase activity"/>
    <property type="evidence" value="ECO:0007669"/>
    <property type="project" value="UniProtKB-KW"/>
</dbReference>
<accession>A0AAE4JX00</accession>
<keyword evidence="2" id="KW-0328">Glycosyltransferase</keyword>
<reference evidence="3" key="1">
    <citation type="submission" date="2023-07" db="EMBL/GenBank/DDBJ databases">
        <authorList>
            <person name="Luz R."/>
            <person name="Cordeiro R."/>
            <person name="Fonseca A."/>
            <person name="Goncalves V."/>
        </authorList>
    </citation>
    <scope>NUCLEOTIDE SEQUENCE [LARGE SCALE GENOMIC DNA]</scope>
    <source>
        <strain evidence="3">BACA0444</strain>
    </source>
</reference>
<dbReference type="Pfam" id="PF00535">
    <property type="entry name" value="Glycos_transf_2"/>
    <property type="match status" value="1"/>
</dbReference>
<sequence>MMFSVVIPSFNQGNYLKQTIASIYQQSDVVFDCYVADGGSQDQTIDILQASADQYPNFRWHSGPDLGQADAVNQAITVTTGEIIAWINSDDIYYPGAFATVAQIFTTNPNVLVVYGLANYIDANNQIIEPYPTQAWNYEALKDICYLCQPAVFFRRTCIEQWGNLNTDLHFCLDYELWLRWGKETKFYYLPKVLAGSRQYSLNKTIGSRVKAHGEVNQMLKQKLGYVPDRHLINYARVQTESQLNLDLSASHQLLHNRPVPKFDLRFWCILIFFILQQYWDWHQFPSLFKVWVLIRLKSKL</sequence>
<dbReference type="AlphaFoldDB" id="A0AAE4JX00"/>
<feature type="domain" description="Glycosyltransferase 2-like" evidence="1">
    <location>
        <begin position="4"/>
        <end position="132"/>
    </location>
</feature>
<dbReference type="SUPFAM" id="SSF53448">
    <property type="entry name" value="Nucleotide-diphospho-sugar transferases"/>
    <property type="match status" value="1"/>
</dbReference>
<protein>
    <submittedName>
        <fullName evidence="2">Glycosyltransferase family 2 protein</fullName>
        <ecNumber evidence="2">2.4.-.-</ecNumber>
    </submittedName>
</protein>
<dbReference type="EMBL" id="JAVMIP010000019">
    <property type="protein sequence ID" value="MDS3861945.1"/>
    <property type="molecule type" value="Genomic_DNA"/>
</dbReference>
<comment type="caution">
    <text evidence="2">The sequence shown here is derived from an EMBL/GenBank/DDBJ whole genome shotgun (WGS) entry which is preliminary data.</text>
</comment>